<protein>
    <submittedName>
        <fullName evidence="1">Uncharacterized protein</fullName>
    </submittedName>
</protein>
<name>A0A4R8Q194_9PEZI</name>
<reference evidence="1 2" key="1">
    <citation type="submission" date="2018-11" db="EMBL/GenBank/DDBJ databases">
        <title>Genome sequence and assembly of Colletotrichum spinosum.</title>
        <authorList>
            <person name="Gan P."/>
            <person name="Shirasu K."/>
        </authorList>
    </citation>
    <scope>NUCLEOTIDE SEQUENCE [LARGE SCALE GENOMIC DNA]</scope>
    <source>
        <strain evidence="1 2">CBS 515.97</strain>
    </source>
</reference>
<evidence type="ECO:0000313" key="2">
    <source>
        <dbReference type="Proteomes" id="UP000295083"/>
    </source>
</evidence>
<organism evidence="1 2">
    <name type="scientific">Colletotrichum spinosum</name>
    <dbReference type="NCBI Taxonomy" id="1347390"/>
    <lineage>
        <taxon>Eukaryota</taxon>
        <taxon>Fungi</taxon>
        <taxon>Dikarya</taxon>
        <taxon>Ascomycota</taxon>
        <taxon>Pezizomycotina</taxon>
        <taxon>Sordariomycetes</taxon>
        <taxon>Hypocreomycetidae</taxon>
        <taxon>Glomerellales</taxon>
        <taxon>Glomerellaceae</taxon>
        <taxon>Colletotrichum</taxon>
        <taxon>Colletotrichum orbiculare species complex</taxon>
    </lineage>
</organism>
<accession>A0A4R8Q194</accession>
<keyword evidence="2" id="KW-1185">Reference proteome</keyword>
<dbReference type="EMBL" id="QAPG01000124">
    <property type="protein sequence ID" value="TDZ30630.1"/>
    <property type="molecule type" value="Genomic_DNA"/>
</dbReference>
<proteinExistence type="predicted"/>
<evidence type="ECO:0000313" key="1">
    <source>
        <dbReference type="EMBL" id="TDZ30630.1"/>
    </source>
</evidence>
<sequence length="154" mass="18539">MLLWTIIQVTREWFISWHTVLESLEEKTAFRIHDLARPATLERIMFDHSFNQSTKYFTVLHFLRRAIKLINEPAANFEEVRRRIEQETRARRILRPETETWTHMTENFYRTSQFIQDLSQQLSEKVELHIEDIKSLQDGVSQTTFPTKLIGPRH</sequence>
<gene>
    <name evidence="1" type="ORF">C8035_v002055</name>
</gene>
<dbReference type="AlphaFoldDB" id="A0A4R8Q194"/>
<dbReference type="Proteomes" id="UP000295083">
    <property type="component" value="Unassembled WGS sequence"/>
</dbReference>
<comment type="caution">
    <text evidence="1">The sequence shown here is derived from an EMBL/GenBank/DDBJ whole genome shotgun (WGS) entry which is preliminary data.</text>
</comment>